<organism evidence="1 2">
    <name type="scientific">Allacma fusca</name>
    <dbReference type="NCBI Taxonomy" id="39272"/>
    <lineage>
        <taxon>Eukaryota</taxon>
        <taxon>Metazoa</taxon>
        <taxon>Ecdysozoa</taxon>
        <taxon>Arthropoda</taxon>
        <taxon>Hexapoda</taxon>
        <taxon>Collembola</taxon>
        <taxon>Symphypleona</taxon>
        <taxon>Sminthuridae</taxon>
        <taxon>Allacma</taxon>
    </lineage>
</organism>
<protein>
    <submittedName>
        <fullName evidence="1">Uncharacterized protein</fullName>
    </submittedName>
</protein>
<proteinExistence type="predicted"/>
<evidence type="ECO:0000313" key="2">
    <source>
        <dbReference type="Proteomes" id="UP000708208"/>
    </source>
</evidence>
<dbReference type="EMBL" id="CAJVCH010187982">
    <property type="protein sequence ID" value="CAG7730021.1"/>
    <property type="molecule type" value="Genomic_DNA"/>
</dbReference>
<name>A0A8J2K7Y7_9HEXA</name>
<comment type="caution">
    <text evidence="1">The sequence shown here is derived from an EMBL/GenBank/DDBJ whole genome shotgun (WGS) entry which is preliminary data.</text>
</comment>
<dbReference type="Proteomes" id="UP000708208">
    <property type="component" value="Unassembled WGS sequence"/>
</dbReference>
<reference evidence="1" key="1">
    <citation type="submission" date="2021-06" db="EMBL/GenBank/DDBJ databases">
        <authorList>
            <person name="Hodson N. C."/>
            <person name="Mongue J. A."/>
            <person name="Jaron S. K."/>
        </authorList>
    </citation>
    <scope>NUCLEOTIDE SEQUENCE</scope>
</reference>
<feature type="non-terminal residue" evidence="1">
    <location>
        <position position="1"/>
    </location>
</feature>
<keyword evidence="2" id="KW-1185">Reference proteome</keyword>
<evidence type="ECO:0000313" key="1">
    <source>
        <dbReference type="EMBL" id="CAG7730021.1"/>
    </source>
</evidence>
<gene>
    <name evidence="1" type="ORF">AFUS01_LOCUS18699</name>
</gene>
<accession>A0A8J2K7Y7</accession>
<sequence length="10" mass="1365">SSRCLYFRFW</sequence>